<proteinExistence type="predicted"/>
<name>A0A850H8I2_9SPHN</name>
<dbReference type="Gene3D" id="3.10.180.10">
    <property type="entry name" value="2,3-Dihydroxybiphenyl 1,2-Dioxygenase, domain 1"/>
    <property type="match status" value="1"/>
</dbReference>
<evidence type="ECO:0000259" key="1">
    <source>
        <dbReference type="PROSITE" id="PS51819"/>
    </source>
</evidence>
<dbReference type="SUPFAM" id="SSF54593">
    <property type="entry name" value="Glyoxalase/Bleomycin resistance protein/Dihydroxybiphenyl dioxygenase"/>
    <property type="match status" value="1"/>
</dbReference>
<dbReference type="CDD" id="cd07262">
    <property type="entry name" value="VOC_like"/>
    <property type="match status" value="1"/>
</dbReference>
<dbReference type="InterPro" id="IPR004360">
    <property type="entry name" value="Glyas_Fos-R_dOase_dom"/>
</dbReference>
<dbReference type="RefSeq" id="WP_176273798.1">
    <property type="nucleotide sequence ID" value="NZ_JABWTA010000001.1"/>
</dbReference>
<sequence length="129" mass="13813">MFNHIMVGANDFEKSKAFYSAVLSTLGAGDPMLHTTDEGIHRAFWNHNGGTFGISEPIDGNPATFANGGTIGFKCDSMDQVQAWHDAGVANGGTTCEDPPGRRDSTMGPMDLAYLRDPDGNKLCALHRP</sequence>
<protein>
    <submittedName>
        <fullName evidence="2">VOC family protein</fullName>
    </submittedName>
</protein>
<organism evidence="2 3">
    <name type="scientific">Altererythrobacter lutimaris</name>
    <dbReference type="NCBI Taxonomy" id="2743979"/>
    <lineage>
        <taxon>Bacteria</taxon>
        <taxon>Pseudomonadati</taxon>
        <taxon>Pseudomonadota</taxon>
        <taxon>Alphaproteobacteria</taxon>
        <taxon>Sphingomonadales</taxon>
        <taxon>Erythrobacteraceae</taxon>
        <taxon>Altererythrobacter</taxon>
    </lineage>
</organism>
<reference evidence="2 3" key="1">
    <citation type="submission" date="2020-06" db="EMBL/GenBank/DDBJ databases">
        <title>Altererythrobacter lutimaris sp. nov., a marine bacterium isolated from a tidal flat.</title>
        <authorList>
            <person name="Kim D."/>
            <person name="Yoo Y."/>
            <person name="Kim J.-J."/>
        </authorList>
    </citation>
    <scope>NUCLEOTIDE SEQUENCE [LARGE SCALE GENOMIC DNA]</scope>
    <source>
        <strain evidence="2 3">JGD-16</strain>
    </source>
</reference>
<evidence type="ECO:0000313" key="2">
    <source>
        <dbReference type="EMBL" id="NVE95594.1"/>
    </source>
</evidence>
<evidence type="ECO:0000313" key="3">
    <source>
        <dbReference type="Proteomes" id="UP000546031"/>
    </source>
</evidence>
<gene>
    <name evidence="2" type="ORF">HUO12_11850</name>
</gene>
<dbReference type="EMBL" id="JABWTA010000001">
    <property type="protein sequence ID" value="NVE95594.1"/>
    <property type="molecule type" value="Genomic_DNA"/>
</dbReference>
<feature type="domain" description="VOC" evidence="1">
    <location>
        <begin position="1"/>
        <end position="128"/>
    </location>
</feature>
<dbReference type="PANTHER" id="PTHR35006">
    <property type="entry name" value="GLYOXALASE FAMILY PROTEIN (AFU_ORTHOLOGUE AFUA_5G14830)"/>
    <property type="match status" value="1"/>
</dbReference>
<dbReference type="PANTHER" id="PTHR35006:SF1">
    <property type="entry name" value="BLL2941 PROTEIN"/>
    <property type="match status" value="1"/>
</dbReference>
<dbReference type="AlphaFoldDB" id="A0A850H8I2"/>
<comment type="caution">
    <text evidence="2">The sequence shown here is derived from an EMBL/GenBank/DDBJ whole genome shotgun (WGS) entry which is preliminary data.</text>
</comment>
<dbReference type="InterPro" id="IPR037523">
    <property type="entry name" value="VOC_core"/>
</dbReference>
<dbReference type="Proteomes" id="UP000546031">
    <property type="component" value="Unassembled WGS sequence"/>
</dbReference>
<dbReference type="InterPro" id="IPR029068">
    <property type="entry name" value="Glyas_Bleomycin-R_OHBP_Dase"/>
</dbReference>
<accession>A0A850H8I2</accession>
<keyword evidence="3" id="KW-1185">Reference proteome</keyword>
<dbReference type="Pfam" id="PF00903">
    <property type="entry name" value="Glyoxalase"/>
    <property type="match status" value="1"/>
</dbReference>
<dbReference type="PROSITE" id="PS51819">
    <property type="entry name" value="VOC"/>
    <property type="match status" value="1"/>
</dbReference>